<name>A0ABX0DXX3_9ACTN</name>
<dbReference type="RefSeq" id="WP_165342296.1">
    <property type="nucleotide sequence ID" value="NZ_JAAKZX010000101.1"/>
</dbReference>
<evidence type="ECO:0000313" key="2">
    <source>
        <dbReference type="Proteomes" id="UP001518140"/>
    </source>
</evidence>
<evidence type="ECO:0000313" key="1">
    <source>
        <dbReference type="EMBL" id="NGO45749.1"/>
    </source>
</evidence>
<protein>
    <submittedName>
        <fullName evidence="1">Uncharacterized protein</fullName>
    </submittedName>
</protein>
<dbReference type="Proteomes" id="UP001518140">
    <property type="component" value="Unassembled WGS sequence"/>
</dbReference>
<sequence length="130" mass="14247">MDLQQQLITEMNNEAGEHERYREGVRVPLSQVPVTAAQLSRLPDELSRPLFDALHLKVRYDGHTGDALCGMVLPFAVTNDAPHRTPESEARAVRCEVAVADGADFAALQERQLQAMARVLAWLADRGGGA</sequence>
<comment type="caution">
    <text evidence="1">The sequence shown here is derived from an EMBL/GenBank/DDBJ whole genome shotgun (WGS) entry which is preliminary data.</text>
</comment>
<dbReference type="EMBL" id="JAAKZX010000101">
    <property type="protein sequence ID" value="NGO45749.1"/>
    <property type="molecule type" value="Genomic_DNA"/>
</dbReference>
<reference evidence="1 2" key="1">
    <citation type="submission" date="2020-02" db="EMBL/GenBank/DDBJ databases">
        <title>Whole-genome analyses of novel actinobacteria.</title>
        <authorList>
            <person name="Sahin N."/>
            <person name="Tokatli A."/>
        </authorList>
    </citation>
    <scope>NUCLEOTIDE SEQUENCE [LARGE SCALE GENOMIC DNA]</scope>
    <source>
        <strain evidence="1 2">YC419</strain>
    </source>
</reference>
<organism evidence="1 2">
    <name type="scientific">Streptomyces ureilyticus</name>
    <dbReference type="NCBI Taxonomy" id="1775131"/>
    <lineage>
        <taxon>Bacteria</taxon>
        <taxon>Bacillati</taxon>
        <taxon>Actinomycetota</taxon>
        <taxon>Actinomycetes</taxon>
        <taxon>Kitasatosporales</taxon>
        <taxon>Streptomycetaceae</taxon>
        <taxon>Streptomyces</taxon>
    </lineage>
</organism>
<keyword evidence="2" id="KW-1185">Reference proteome</keyword>
<accession>A0ABX0DXX3</accession>
<gene>
    <name evidence="1" type="ORF">G6048_27635</name>
</gene>
<proteinExistence type="predicted"/>